<proteinExistence type="predicted"/>
<dbReference type="EMBL" id="AMFJ01034291">
    <property type="protein sequence ID" value="EKD29750.1"/>
    <property type="molecule type" value="Genomic_DNA"/>
</dbReference>
<reference evidence="1" key="1">
    <citation type="journal article" date="2012" name="Science">
        <title>Fermentation, hydrogen, and sulfur metabolism in multiple uncultivated bacterial phyla.</title>
        <authorList>
            <person name="Wrighton K.C."/>
            <person name="Thomas B.C."/>
            <person name="Sharon I."/>
            <person name="Miller C.S."/>
            <person name="Castelle C.J."/>
            <person name="VerBerkmoes N.C."/>
            <person name="Wilkins M.J."/>
            <person name="Hettich R.L."/>
            <person name="Lipton M.S."/>
            <person name="Williams K.H."/>
            <person name="Long P.E."/>
            <person name="Banfield J.F."/>
        </authorList>
    </citation>
    <scope>NUCLEOTIDE SEQUENCE [LARGE SCALE GENOMIC DNA]</scope>
</reference>
<name>K1XHF2_9BACT</name>
<evidence type="ECO:0000313" key="1">
    <source>
        <dbReference type="EMBL" id="EKD29750.1"/>
    </source>
</evidence>
<accession>K1XHF2</accession>
<organism evidence="1">
    <name type="scientific">uncultured bacterium</name>
    <name type="common">gcode 4</name>
    <dbReference type="NCBI Taxonomy" id="1234023"/>
    <lineage>
        <taxon>Bacteria</taxon>
        <taxon>environmental samples</taxon>
    </lineage>
</organism>
<comment type="caution">
    <text evidence="1">The sequence shown here is derived from an EMBL/GenBank/DDBJ whole genome shotgun (WGS) entry which is preliminary data.</text>
</comment>
<gene>
    <name evidence="1" type="ORF">ACD_78C00291G0001</name>
</gene>
<feature type="non-terminal residue" evidence="1">
    <location>
        <position position="190"/>
    </location>
</feature>
<sequence length="190" mass="21296">MILADKMELTSRIVDENTLIKHHENQGKITLASGTDFTSQVLNTGLYEGKAYSAKTGSGYYDYLVGSYFLHTASDPAVVPVRYFDIEQDANYYFQDLVTLENAELDATNNVAAFYKPYDKGLIVYNGGNSLFSPQANSHKLFINHTLNSIVLSFMRDLYVSAKVAQKSNPDLKENLVPSLERNIVLEYSL</sequence>
<dbReference type="AlphaFoldDB" id="K1XHF2"/>
<protein>
    <submittedName>
        <fullName evidence="1">Uncharacterized protein</fullName>
    </submittedName>
</protein>